<dbReference type="HOGENOM" id="CLU_877608_0_0_1"/>
<dbReference type="AlphaFoldDB" id="A0A0C2ZI51"/>
<dbReference type="OrthoDB" id="2688372at2759"/>
<evidence type="ECO:0000313" key="1">
    <source>
        <dbReference type="EMBL" id="KIM61308.1"/>
    </source>
</evidence>
<dbReference type="PANTHER" id="PTHR10622">
    <property type="entry name" value="HET DOMAIN-CONTAINING PROTEIN"/>
    <property type="match status" value="1"/>
</dbReference>
<proteinExistence type="predicted"/>
<dbReference type="STRING" id="1036808.A0A0C2ZI51"/>
<dbReference type="PANTHER" id="PTHR10622:SF10">
    <property type="entry name" value="HET DOMAIN-CONTAINING PROTEIN"/>
    <property type="match status" value="1"/>
</dbReference>
<dbReference type="EMBL" id="KN822053">
    <property type="protein sequence ID" value="KIM61308.1"/>
    <property type="molecule type" value="Genomic_DNA"/>
</dbReference>
<organism evidence="1 2">
    <name type="scientific">Scleroderma citrinum Foug A</name>
    <dbReference type="NCBI Taxonomy" id="1036808"/>
    <lineage>
        <taxon>Eukaryota</taxon>
        <taxon>Fungi</taxon>
        <taxon>Dikarya</taxon>
        <taxon>Basidiomycota</taxon>
        <taxon>Agaricomycotina</taxon>
        <taxon>Agaricomycetes</taxon>
        <taxon>Agaricomycetidae</taxon>
        <taxon>Boletales</taxon>
        <taxon>Sclerodermatineae</taxon>
        <taxon>Sclerodermataceae</taxon>
        <taxon>Scleroderma</taxon>
    </lineage>
</organism>
<protein>
    <submittedName>
        <fullName evidence="1">Uncharacterized protein</fullName>
    </submittedName>
</protein>
<gene>
    <name evidence="1" type="ORF">SCLCIDRAFT_25939</name>
</gene>
<reference evidence="1 2" key="1">
    <citation type="submission" date="2014-04" db="EMBL/GenBank/DDBJ databases">
        <authorList>
            <consortium name="DOE Joint Genome Institute"/>
            <person name="Kuo A."/>
            <person name="Kohler A."/>
            <person name="Nagy L.G."/>
            <person name="Floudas D."/>
            <person name="Copeland A."/>
            <person name="Barry K.W."/>
            <person name="Cichocki N."/>
            <person name="Veneault-Fourrey C."/>
            <person name="LaButti K."/>
            <person name="Lindquist E.A."/>
            <person name="Lipzen A."/>
            <person name="Lundell T."/>
            <person name="Morin E."/>
            <person name="Murat C."/>
            <person name="Sun H."/>
            <person name="Tunlid A."/>
            <person name="Henrissat B."/>
            <person name="Grigoriev I.V."/>
            <person name="Hibbett D.S."/>
            <person name="Martin F."/>
            <person name="Nordberg H.P."/>
            <person name="Cantor M.N."/>
            <person name="Hua S.X."/>
        </authorList>
    </citation>
    <scope>NUCLEOTIDE SEQUENCE [LARGE SCALE GENOMIC DNA]</scope>
    <source>
        <strain evidence="1 2">Foug A</strain>
    </source>
</reference>
<accession>A0A0C2ZI51</accession>
<sequence length="317" mass="35943">MGLLDMNMLMLYGEGKKAFHRLQLEIIRTLNDESIFAWSCNGMELRTGSILADDPSFFRGCNGMELMNRDQFIESLRGDGFRERELPSVEDDRFGTFPITNHGIQIWLYLPHMLALTQSSMPGCHATIALIYWVDQWSSIRLAGNPITIDMEGLVMGRGPHNCVKFFANDIYPVLAKPVSKVHCEMIPLTVRIEFDIEIRPRRSGRGSCKTTASEAFDLELHTTSCVMWKGSRMCGVKLDVFRDPGFGNLSGEWTGFDVDGTDDPNRDWRGLMIRHCPSEEDSCALLIDGVTIVFSRTLDDIKVSTHTSRSHLRHQF</sequence>
<keyword evidence="2" id="KW-1185">Reference proteome</keyword>
<dbReference type="InParanoid" id="A0A0C2ZI51"/>
<evidence type="ECO:0000313" key="2">
    <source>
        <dbReference type="Proteomes" id="UP000053989"/>
    </source>
</evidence>
<reference evidence="2" key="2">
    <citation type="submission" date="2015-01" db="EMBL/GenBank/DDBJ databases">
        <title>Evolutionary Origins and Diversification of the Mycorrhizal Mutualists.</title>
        <authorList>
            <consortium name="DOE Joint Genome Institute"/>
            <consortium name="Mycorrhizal Genomics Consortium"/>
            <person name="Kohler A."/>
            <person name="Kuo A."/>
            <person name="Nagy L.G."/>
            <person name="Floudas D."/>
            <person name="Copeland A."/>
            <person name="Barry K.W."/>
            <person name="Cichocki N."/>
            <person name="Veneault-Fourrey C."/>
            <person name="LaButti K."/>
            <person name="Lindquist E.A."/>
            <person name="Lipzen A."/>
            <person name="Lundell T."/>
            <person name="Morin E."/>
            <person name="Murat C."/>
            <person name="Riley R."/>
            <person name="Ohm R."/>
            <person name="Sun H."/>
            <person name="Tunlid A."/>
            <person name="Henrissat B."/>
            <person name="Grigoriev I.V."/>
            <person name="Hibbett D.S."/>
            <person name="Martin F."/>
        </authorList>
    </citation>
    <scope>NUCLEOTIDE SEQUENCE [LARGE SCALE GENOMIC DNA]</scope>
    <source>
        <strain evidence="2">Foug A</strain>
    </source>
</reference>
<name>A0A0C2ZI51_9AGAM</name>
<dbReference type="Proteomes" id="UP000053989">
    <property type="component" value="Unassembled WGS sequence"/>
</dbReference>